<evidence type="ECO:0000256" key="6">
    <source>
        <dbReference type="ARBA" id="ARBA00020319"/>
    </source>
</evidence>
<dbReference type="GO" id="GO:0000287">
    <property type="term" value="F:magnesium ion binding"/>
    <property type="evidence" value="ECO:0007669"/>
    <property type="project" value="UniProtKB-UniRule"/>
</dbReference>
<evidence type="ECO:0000313" key="17">
    <source>
        <dbReference type="EMBL" id="SDQ38066.1"/>
    </source>
</evidence>
<dbReference type="EMBL" id="FNKQ01000002">
    <property type="protein sequence ID" value="SDQ38066.1"/>
    <property type="molecule type" value="Genomic_DNA"/>
</dbReference>
<evidence type="ECO:0000256" key="2">
    <source>
        <dbReference type="ARBA" id="ARBA00003775"/>
    </source>
</evidence>
<dbReference type="Gene3D" id="3.30.300.10">
    <property type="match status" value="1"/>
</dbReference>
<dbReference type="NCBIfam" id="NF003366">
    <property type="entry name" value="PRK04439.1-5"/>
    <property type="match status" value="1"/>
</dbReference>
<evidence type="ECO:0000256" key="11">
    <source>
        <dbReference type="ARBA" id="ARBA00022842"/>
    </source>
</evidence>
<evidence type="ECO:0000313" key="19">
    <source>
        <dbReference type="Proteomes" id="UP000255421"/>
    </source>
</evidence>
<keyword evidence="10 14" id="KW-0067">ATP-binding</keyword>
<dbReference type="HAMAP" id="MF_00136">
    <property type="entry name" value="S_AdoMet_synth2"/>
    <property type="match status" value="1"/>
</dbReference>
<evidence type="ECO:0000256" key="1">
    <source>
        <dbReference type="ARBA" id="ARBA00001946"/>
    </source>
</evidence>
<comment type="pathway">
    <text evidence="3 14">Amino-acid biosynthesis; S-adenosyl-L-methionine biosynthesis; S-adenosyl-L-methionine from L-methionine: step 1/1.</text>
</comment>
<evidence type="ECO:0000256" key="14">
    <source>
        <dbReference type="HAMAP-Rule" id="MF_00136"/>
    </source>
</evidence>
<feature type="binding site" evidence="14">
    <location>
        <begin position="137"/>
        <end position="142"/>
    </location>
    <ligand>
        <name>ATP</name>
        <dbReference type="ChEBI" id="CHEBI:30616"/>
    </ligand>
</feature>
<dbReference type="AlphaFoldDB" id="A0A1H1AFU5"/>
<evidence type="ECO:0000256" key="5">
    <source>
        <dbReference type="ARBA" id="ARBA00012828"/>
    </source>
</evidence>
<feature type="region of interest" description="Disordered" evidence="15">
    <location>
        <begin position="273"/>
        <end position="307"/>
    </location>
</feature>
<evidence type="ECO:0000256" key="15">
    <source>
        <dbReference type="SAM" id="MobiDB-lite"/>
    </source>
</evidence>
<keyword evidence="19" id="KW-1185">Reference proteome</keyword>
<keyword evidence="7 14" id="KW-0554">One-carbon metabolism</keyword>
<evidence type="ECO:0000256" key="13">
    <source>
        <dbReference type="ARBA" id="ARBA00048344"/>
    </source>
</evidence>
<dbReference type="RefSeq" id="WP_092534754.1">
    <property type="nucleotide sequence ID" value="NZ_FNKQ01000002.1"/>
</dbReference>
<evidence type="ECO:0000256" key="9">
    <source>
        <dbReference type="ARBA" id="ARBA00022741"/>
    </source>
</evidence>
<dbReference type="OrthoDB" id="204488at2157"/>
<reference evidence="18" key="2">
    <citation type="submission" date="2016-10" db="EMBL/GenBank/DDBJ databases">
        <authorList>
            <person name="Varghese N."/>
            <person name="Submissions S."/>
        </authorList>
    </citation>
    <scope>NUCLEOTIDE SEQUENCE [LARGE SCALE GENOMIC DNA]</scope>
    <source>
        <strain evidence="18">CGMCC 1.12397</strain>
    </source>
</reference>
<keyword evidence="11 14" id="KW-0460">Magnesium</keyword>
<dbReference type="Proteomes" id="UP000255421">
    <property type="component" value="Unassembled WGS sequence"/>
</dbReference>
<dbReference type="PANTHER" id="PTHR36697">
    <property type="entry name" value="S-ADENOSYLMETHIONINE SYNTHASE"/>
    <property type="match status" value="1"/>
</dbReference>
<comment type="function">
    <text evidence="2 14">Catalyzes the formation of S-adenosylmethionine from methionine and ATP.</text>
</comment>
<dbReference type="InterPro" id="IPR042544">
    <property type="entry name" value="AdoMet_synthase_3"/>
</dbReference>
<dbReference type="NCBIfam" id="NF003364">
    <property type="entry name" value="PRK04439.1-3"/>
    <property type="match status" value="1"/>
</dbReference>
<keyword evidence="8 14" id="KW-0808">Transferase</keyword>
<dbReference type="Pfam" id="PF01941">
    <property type="entry name" value="AdoMet_Synthase"/>
    <property type="match status" value="1"/>
</dbReference>
<gene>
    <name evidence="14" type="primary">mat</name>
    <name evidence="16" type="ORF">DWB78_00660</name>
    <name evidence="17" type="ORF">SAMN05216278_1298</name>
</gene>
<reference evidence="17" key="1">
    <citation type="submission" date="2016-10" db="EMBL/GenBank/DDBJ databases">
        <authorList>
            <person name="de Groot N.N."/>
        </authorList>
    </citation>
    <scope>NUCLEOTIDE SEQUENCE [LARGE SCALE GENOMIC DNA]</scope>
    <source>
        <strain evidence="17">CGMCC 1.12397</strain>
    </source>
</reference>
<sequence>MTDRNISIEAADRTAVEDQQVEIVERKGIGHPDSISDGIAESVSRALSNLYLDRVGKVLHYNTDETQLVAGEAAPAFGGGEVVEPIYLLIVGRATKKYDGERLPVDSVALEAARDYLDEHIPELEFGTDIVVDVKLGEGSGDLQDVFGEENVQVPMANDTSFGVGHAPLTETEEIVLNVERQLNSTYADENPHLGPDVKVMGKREGDEIDITVAAAMIDSYIDDLEEYKDAVASVEEFAGDVAREYTDREVNVAVNTADDYDEGSIYLTVTGTSAEQGDDGSVGRGNRANGLITPNRPMSMEATSGKNPVNHIGKIYNLLSTDIAETVVAEVDGIRDLQIRLLSQIGRPIDEPHVADAKIVTDEGVALSDIEADVEEIVDDRLANVTDITRQAIDGDLTTF</sequence>
<dbReference type="EMBL" id="QQST01000001">
    <property type="protein sequence ID" value="RDI70350.1"/>
    <property type="molecule type" value="Genomic_DNA"/>
</dbReference>
<keyword evidence="9 14" id="KW-0547">Nucleotide-binding</keyword>
<comment type="catalytic activity">
    <reaction evidence="13 14">
        <text>L-methionine + ATP + H2O = S-adenosyl-L-methionine + phosphate + diphosphate</text>
        <dbReference type="Rhea" id="RHEA:21080"/>
        <dbReference type="ChEBI" id="CHEBI:15377"/>
        <dbReference type="ChEBI" id="CHEBI:30616"/>
        <dbReference type="ChEBI" id="CHEBI:33019"/>
        <dbReference type="ChEBI" id="CHEBI:43474"/>
        <dbReference type="ChEBI" id="CHEBI:57844"/>
        <dbReference type="ChEBI" id="CHEBI:59789"/>
        <dbReference type="EC" id="2.5.1.6"/>
    </reaction>
</comment>
<name>A0A1H1AFU5_9EURY</name>
<evidence type="ECO:0000256" key="7">
    <source>
        <dbReference type="ARBA" id="ARBA00022563"/>
    </source>
</evidence>
<proteinExistence type="inferred from homology"/>
<dbReference type="GO" id="GO:0004478">
    <property type="term" value="F:methionine adenosyltransferase activity"/>
    <property type="evidence" value="ECO:0007669"/>
    <property type="project" value="UniProtKB-UniRule"/>
</dbReference>
<comment type="cofactor">
    <cofactor evidence="1 14">
        <name>Mg(2+)</name>
        <dbReference type="ChEBI" id="CHEBI:18420"/>
    </cofactor>
</comment>
<evidence type="ECO:0000313" key="18">
    <source>
        <dbReference type="Proteomes" id="UP000199289"/>
    </source>
</evidence>
<dbReference type="UniPathway" id="UPA00315">
    <property type="reaction ID" value="UER00080"/>
</dbReference>
<dbReference type="EC" id="2.5.1.6" evidence="5 14"/>
<evidence type="ECO:0000256" key="4">
    <source>
        <dbReference type="ARBA" id="ARBA00009691"/>
    </source>
</evidence>
<dbReference type="GO" id="GO:0005524">
    <property type="term" value="F:ATP binding"/>
    <property type="evidence" value="ECO:0007669"/>
    <property type="project" value="UniProtKB-UniRule"/>
</dbReference>
<dbReference type="InterPro" id="IPR002795">
    <property type="entry name" value="S-AdoMet_synthetase_arc"/>
</dbReference>
<dbReference type="Proteomes" id="UP000199289">
    <property type="component" value="Unassembled WGS sequence"/>
</dbReference>
<dbReference type="InterPro" id="IPR027790">
    <property type="entry name" value="AdoMet_synthase_2_family"/>
</dbReference>
<dbReference type="PANTHER" id="PTHR36697:SF1">
    <property type="entry name" value="S-ADENOSYLMETHIONINE SYNTHASE"/>
    <property type="match status" value="1"/>
</dbReference>
<dbReference type="GO" id="GO:0006556">
    <property type="term" value="P:S-adenosylmethionine biosynthetic process"/>
    <property type="evidence" value="ECO:0007669"/>
    <property type="project" value="UniProtKB-UniRule"/>
</dbReference>
<comment type="similarity">
    <text evidence="4 14">Belongs to the AdoMet synthase 2 family.</text>
</comment>
<protein>
    <recommendedName>
        <fullName evidence="6 14">S-adenosylmethionine synthase</fullName>
        <shortName evidence="14">AdoMet synthase</shortName>
        <ecNumber evidence="5 14">2.5.1.6</ecNumber>
    </recommendedName>
    <alternativeName>
        <fullName evidence="12 14">Methionine adenosyltransferase</fullName>
    </alternativeName>
</protein>
<reference evidence="16 19" key="3">
    <citation type="submission" date="2018-07" db="EMBL/GenBank/DDBJ databases">
        <title>Genome sequence of extremly halophilic archaeon Halopelagius longus strain BC12-B1.</title>
        <authorList>
            <person name="Zhang X."/>
        </authorList>
    </citation>
    <scope>NUCLEOTIDE SEQUENCE [LARGE SCALE GENOMIC DNA]</scope>
    <source>
        <strain evidence="16 19">BC12-B1</strain>
    </source>
</reference>
<evidence type="ECO:0000256" key="3">
    <source>
        <dbReference type="ARBA" id="ARBA00005224"/>
    </source>
</evidence>
<evidence type="ECO:0000256" key="10">
    <source>
        <dbReference type="ARBA" id="ARBA00022840"/>
    </source>
</evidence>
<accession>A0A1H1AFU5</accession>
<evidence type="ECO:0000256" key="8">
    <source>
        <dbReference type="ARBA" id="ARBA00022679"/>
    </source>
</evidence>
<organism evidence="17 18">
    <name type="scientific">Halopelagius longus</name>
    <dbReference type="NCBI Taxonomy" id="1236180"/>
    <lineage>
        <taxon>Archaea</taxon>
        <taxon>Methanobacteriati</taxon>
        <taxon>Methanobacteriota</taxon>
        <taxon>Stenosarchaea group</taxon>
        <taxon>Halobacteria</taxon>
        <taxon>Halobacteriales</taxon>
        <taxon>Haloferacaceae</taxon>
    </lineage>
</organism>
<evidence type="ECO:0000313" key="16">
    <source>
        <dbReference type="EMBL" id="RDI70350.1"/>
    </source>
</evidence>
<dbReference type="Gene3D" id="3.30.300.280">
    <property type="entry name" value="S-adenosylmethionine synthetase, C-terminal domain"/>
    <property type="match status" value="1"/>
</dbReference>
<evidence type="ECO:0000256" key="12">
    <source>
        <dbReference type="ARBA" id="ARBA00032151"/>
    </source>
</evidence>
<dbReference type="GO" id="GO:0006730">
    <property type="term" value="P:one-carbon metabolic process"/>
    <property type="evidence" value="ECO:0007669"/>
    <property type="project" value="UniProtKB-KW"/>
</dbReference>